<sequence>MSYYYKAETVRQAIAGQWLFVLASLAPELEPALRKPGRHVPCPIHGGKDGFRLFKDAHETGGGVCNTCGTRHDGFELLMWLRGWSFDQCLMEVGDNLNAEKLYRKAQRIIPPAQQDRQKLPEAKTSRFSSKGELVNFGPARYEHKPENEMSYFATLQSAHGIERTIWGVDIERALTESGATCGDKVTMLNRGREAVTVVREVLDDHGELLHEESIATHRNTWEVINHSAVREHEQTETTDRLCQAQSNGGQSASRLRVVACEQPIREEETLADEEASASTTGVVPLFKETQQGPDWLHAVQTKMEQQTERRKRHDAQPGTQQLKILKVWDECLPIASEIAAPLHRYFQERKVLVRFGTLEQGDSIRFHPNLPYWEENAEGRMVEVGTFPAIVTAIRDVDGQLITLHRTYLSNHGKKAKVAECRKMMSVPEGLDLNGGAIPLAEPVEGILGLAEGLETALSAYRATGIATWSTVNAQLMKTFECPEGVHTVIIWADRDRSRTGEVAANVLKARLEANGISVIVLLPQLAIAAKAKGIDWNDVLVGQGILGFPPVRQLRSFIENRRSRSM</sequence>
<dbReference type="RefSeq" id="WP_183167935.1">
    <property type="nucleotide sequence ID" value="NZ_JACHXI010000025.1"/>
</dbReference>
<dbReference type="SMART" id="SM00778">
    <property type="entry name" value="Prim_Zn_Ribbon"/>
    <property type="match status" value="1"/>
</dbReference>
<dbReference type="AlphaFoldDB" id="A0A839T6I2"/>
<dbReference type="SUPFAM" id="SSF57783">
    <property type="entry name" value="Zinc beta-ribbon"/>
    <property type="match status" value="1"/>
</dbReference>
<dbReference type="GO" id="GO:0008270">
    <property type="term" value="F:zinc ion binding"/>
    <property type="evidence" value="ECO:0007669"/>
    <property type="project" value="InterPro"/>
</dbReference>
<dbReference type="GO" id="GO:0004386">
    <property type="term" value="F:helicase activity"/>
    <property type="evidence" value="ECO:0007669"/>
    <property type="project" value="InterPro"/>
</dbReference>
<dbReference type="CDD" id="cd01029">
    <property type="entry name" value="TOPRIM_primases"/>
    <property type="match status" value="1"/>
</dbReference>
<dbReference type="Proteomes" id="UP000549250">
    <property type="component" value="Unassembled WGS sequence"/>
</dbReference>
<dbReference type="Pfam" id="PF13362">
    <property type="entry name" value="Toprim_3"/>
    <property type="match status" value="1"/>
</dbReference>
<protein>
    <submittedName>
        <fullName evidence="2">Phage/plasmid primase-like uncharacterized protein</fullName>
    </submittedName>
</protein>
<dbReference type="InterPro" id="IPR055570">
    <property type="entry name" value="DUF7146"/>
</dbReference>
<dbReference type="EMBL" id="JACHXI010000025">
    <property type="protein sequence ID" value="MBB3105091.1"/>
    <property type="molecule type" value="Genomic_DNA"/>
</dbReference>
<evidence type="ECO:0000313" key="3">
    <source>
        <dbReference type="Proteomes" id="UP000549250"/>
    </source>
</evidence>
<gene>
    <name evidence="2" type="ORF">FHR87_003525</name>
</gene>
<reference evidence="2 3" key="1">
    <citation type="submission" date="2020-08" db="EMBL/GenBank/DDBJ databases">
        <title>Genomic Encyclopedia of Type Strains, Phase III (KMG-III): the genomes of soil and plant-associated and newly described type strains.</title>
        <authorList>
            <person name="Whitman W."/>
        </authorList>
    </citation>
    <scope>NUCLEOTIDE SEQUENCE [LARGE SCALE GENOMIC DNA]</scope>
    <source>
        <strain evidence="2 3">CECT 4462</strain>
    </source>
</reference>
<dbReference type="InterPro" id="IPR006171">
    <property type="entry name" value="TOPRIM_dom"/>
</dbReference>
<dbReference type="Pfam" id="PF23639">
    <property type="entry name" value="DUF7146"/>
    <property type="match status" value="1"/>
</dbReference>
<evidence type="ECO:0000313" key="2">
    <source>
        <dbReference type="EMBL" id="MBB3105091.1"/>
    </source>
</evidence>
<comment type="caution">
    <text evidence="2">The sequence shown here is derived from an EMBL/GenBank/DDBJ whole genome shotgun (WGS) entry which is preliminary data.</text>
</comment>
<dbReference type="InterPro" id="IPR034154">
    <property type="entry name" value="TOPRIM_DnaG/twinkle"/>
</dbReference>
<dbReference type="Pfam" id="PF08273">
    <property type="entry name" value="Zn_Ribbon_Prim"/>
    <property type="match status" value="1"/>
</dbReference>
<organism evidence="2 3">
    <name type="scientific">Azomonas macrocytogenes</name>
    <name type="common">Azotobacter macrocytogenes</name>
    <dbReference type="NCBI Taxonomy" id="69962"/>
    <lineage>
        <taxon>Bacteria</taxon>
        <taxon>Pseudomonadati</taxon>
        <taxon>Pseudomonadota</taxon>
        <taxon>Gammaproteobacteria</taxon>
        <taxon>Pseudomonadales</taxon>
        <taxon>Pseudomonadaceae</taxon>
        <taxon>Azomonas</taxon>
    </lineage>
</organism>
<keyword evidence="3" id="KW-1185">Reference proteome</keyword>
<accession>A0A839T6I2</accession>
<evidence type="ECO:0000259" key="1">
    <source>
        <dbReference type="SMART" id="SM00778"/>
    </source>
</evidence>
<proteinExistence type="predicted"/>
<name>A0A839T6I2_AZOMA</name>
<dbReference type="InterPro" id="IPR013237">
    <property type="entry name" value="Phage_T7_Gp4_N"/>
</dbReference>
<feature type="domain" description="DNA primase/helicase Gp4 N-terminal Bacteriophage T7-like" evidence="1">
    <location>
        <begin position="37"/>
        <end position="75"/>
    </location>
</feature>